<protein>
    <submittedName>
        <fullName evidence="1">Uncharacterized protein</fullName>
    </submittedName>
</protein>
<evidence type="ECO:0000313" key="1">
    <source>
        <dbReference type="EMBL" id="AEW71874.1"/>
    </source>
</evidence>
<reference evidence="1 2" key="1">
    <citation type="journal article" date="2011" name="Stand. Genomic Sci.">
        <title>Complete genome of the onion pathogen Enterobacter cloacae EcWSU1.</title>
        <authorList>
            <person name="Humann J.L."/>
            <person name="Wildung M."/>
            <person name="Cheng C.H."/>
            <person name="Lee T."/>
            <person name="Stewart J.E."/>
            <person name="Drew J.C."/>
            <person name="Triplett E.W."/>
            <person name="Main D."/>
            <person name="Schroeder B.K."/>
        </authorList>
    </citation>
    <scope>NUCLEOTIDE SEQUENCE [LARGE SCALE GENOMIC DNA]</scope>
    <source>
        <strain evidence="1 2">EcWSU1</strain>
    </source>
</reference>
<proteinExistence type="predicted"/>
<accession>G8LJE0</accession>
<sequence>MFFINTYTVKYINEAGSLKGSPCYGLCVRILTDKTFNVINHMGVADKERTTLVQAFRHDVQNTLFTVARLAASLFGQERHWVAFIQQTQLAVRVACRAWVEVDTAFQQVAVEVSNQRADIAGRVRALSGFIFFLAELDVFLHAVRESDVVAFVDGVGVALLREAHTFLAQAENAQRGIVSKGVNAAARGVHQHGGGAINDVTGCHLVTARLQEIFLCHRRANRRDAAVDGENGTDRNVNVDVRGTVQRIHQHNVFSVFTPFENDNFIFFFGGDTRHDVARAQCSFQFFICEQIEFLLNLALNVLGTAGTQDIDQTGLVDITVDDLSAQLYCRQQSSEFTRSMRKLVLLFDNKFT</sequence>
<dbReference type="AlphaFoldDB" id="G8LJE0"/>
<dbReference type="Proteomes" id="UP000007838">
    <property type="component" value="Chromosome"/>
</dbReference>
<organism evidence="1 2">
    <name type="scientific">Enterobacter ludwigii</name>
    <dbReference type="NCBI Taxonomy" id="299767"/>
    <lineage>
        <taxon>Bacteria</taxon>
        <taxon>Pseudomonadati</taxon>
        <taxon>Pseudomonadota</taxon>
        <taxon>Gammaproteobacteria</taxon>
        <taxon>Enterobacterales</taxon>
        <taxon>Enterobacteriaceae</taxon>
        <taxon>Enterobacter</taxon>
        <taxon>Enterobacter cloacae complex</taxon>
    </lineage>
</organism>
<dbReference type="HOGENOM" id="CLU_782429_0_0_6"/>
<gene>
    <name evidence="1" type="ORF">EcWSU1_00434</name>
</gene>
<dbReference type="EMBL" id="CP002886">
    <property type="protein sequence ID" value="AEW71874.1"/>
    <property type="molecule type" value="Genomic_DNA"/>
</dbReference>
<name>G8LJE0_9ENTR</name>
<dbReference type="KEGG" id="eec:EcWSU1_00434"/>
<evidence type="ECO:0000313" key="2">
    <source>
        <dbReference type="Proteomes" id="UP000007838"/>
    </source>
</evidence>